<dbReference type="InterPro" id="IPR000330">
    <property type="entry name" value="SNF2_N"/>
</dbReference>
<dbReference type="GO" id="GO:0005524">
    <property type="term" value="F:ATP binding"/>
    <property type="evidence" value="ECO:0007669"/>
    <property type="project" value="InterPro"/>
</dbReference>
<dbReference type="InterPro" id="IPR027417">
    <property type="entry name" value="P-loop_NTPase"/>
</dbReference>
<feature type="domain" description="Helicase ATP-binding" evidence="1">
    <location>
        <begin position="39"/>
        <end position="225"/>
    </location>
</feature>
<accession>A0A6C0EGZ8</accession>
<dbReference type="Pfam" id="PF00271">
    <property type="entry name" value="Helicase_C"/>
    <property type="match status" value="1"/>
</dbReference>
<dbReference type="InterPro" id="IPR001650">
    <property type="entry name" value="Helicase_C-like"/>
</dbReference>
<organism evidence="2">
    <name type="scientific">viral metagenome</name>
    <dbReference type="NCBI Taxonomy" id="1070528"/>
    <lineage>
        <taxon>unclassified sequences</taxon>
        <taxon>metagenomes</taxon>
        <taxon>organismal metagenomes</taxon>
    </lineage>
</organism>
<proteinExistence type="predicted"/>
<dbReference type="PROSITE" id="PS51192">
    <property type="entry name" value="HELICASE_ATP_BIND_1"/>
    <property type="match status" value="1"/>
</dbReference>
<dbReference type="Gene3D" id="3.40.50.300">
    <property type="entry name" value="P-loop containing nucleotide triphosphate hydrolases"/>
    <property type="match status" value="1"/>
</dbReference>
<name>A0A6C0EGZ8_9ZZZZ</name>
<dbReference type="SUPFAM" id="SSF52540">
    <property type="entry name" value="P-loop containing nucleoside triphosphate hydrolases"/>
    <property type="match status" value="2"/>
</dbReference>
<dbReference type="PANTHER" id="PTHR10799">
    <property type="entry name" value="SNF2/RAD54 HELICASE FAMILY"/>
    <property type="match status" value="1"/>
</dbReference>
<dbReference type="CDD" id="cd18785">
    <property type="entry name" value="SF2_C"/>
    <property type="match status" value="1"/>
</dbReference>
<sequence>MNKYRKYKIPVSNETMNDICNKKKEFELLPQQKFIAEYLFDNQHINGLLIFHQIGSGKTCTAINIAEKFKNILKIVIVLPASLIGNFRNEIRSDCTSILNNNIYISKLNNEKLKKLLPNNKEYIQIINESNNLIDKIYNIYSYHKFIELINTPINTLGIPFDLNNTLLIIDEIQNMISLSGVFYNSLKYCINKTNKLLKIILLTGTPMMDNPNEIGLLFNLFRPKIMFPVGDDFNKYFKIKNNELEKIDEFKYMCRGLVSYYRGDLPISYPDMNLQVLRCIMSDFQFESYKIAIRKEKKQKKNFFLDADNPIKLSANFFIGPRIISNITFPNQKTGGKGYESIEIALNNMRKYSIKFHIIYNKIKESNGPIFIYSQFLDVGGLKSLIKYFEFHGYTKYNMDLISNTKKNYAIWSGSESLLKRENIKSVFNSYENNDGSLIKILFGSPAAKEGISLLRVEQVHIVEPYWNMSRIKQIIGRAVRYCSHKDMPEDKRKVDVFIYLACYHTTKTIDEYIWSMAKKKGAVIDIFEHALKEVAIDCNLFYNRNYYSTDKKKIICSNYSL</sequence>
<protein>
    <recommendedName>
        <fullName evidence="1">Helicase ATP-binding domain-containing protein</fullName>
    </recommendedName>
</protein>
<dbReference type="Pfam" id="PF00176">
    <property type="entry name" value="SNF2-rel_dom"/>
    <property type="match status" value="1"/>
</dbReference>
<evidence type="ECO:0000313" key="2">
    <source>
        <dbReference type="EMBL" id="QHT26595.1"/>
    </source>
</evidence>
<dbReference type="EMBL" id="MN739799">
    <property type="protein sequence ID" value="QHT26595.1"/>
    <property type="molecule type" value="Genomic_DNA"/>
</dbReference>
<dbReference type="InterPro" id="IPR038718">
    <property type="entry name" value="SNF2-like_sf"/>
</dbReference>
<dbReference type="Gene3D" id="3.40.50.10810">
    <property type="entry name" value="Tandem AAA-ATPase domain"/>
    <property type="match status" value="1"/>
</dbReference>
<dbReference type="InterPro" id="IPR014001">
    <property type="entry name" value="Helicase_ATP-bd"/>
</dbReference>
<reference evidence="2" key="1">
    <citation type="journal article" date="2020" name="Nature">
        <title>Giant virus diversity and host interactions through global metagenomics.</title>
        <authorList>
            <person name="Schulz F."/>
            <person name="Roux S."/>
            <person name="Paez-Espino D."/>
            <person name="Jungbluth S."/>
            <person name="Walsh D.A."/>
            <person name="Denef V.J."/>
            <person name="McMahon K.D."/>
            <person name="Konstantinidis K.T."/>
            <person name="Eloe-Fadrosh E.A."/>
            <person name="Kyrpides N.C."/>
            <person name="Woyke T."/>
        </authorList>
    </citation>
    <scope>NUCLEOTIDE SEQUENCE</scope>
    <source>
        <strain evidence="2">GVMAG-M-3300023179-2</strain>
    </source>
</reference>
<dbReference type="AlphaFoldDB" id="A0A6C0EGZ8"/>
<evidence type="ECO:0000259" key="1">
    <source>
        <dbReference type="PROSITE" id="PS51192"/>
    </source>
</evidence>
<dbReference type="SMART" id="SM00487">
    <property type="entry name" value="DEXDc"/>
    <property type="match status" value="1"/>
</dbReference>